<dbReference type="PANTHER" id="PTHR11918:SF45">
    <property type="entry name" value="THREONYLCARBAMOYLADENOSINE TRNA METHYLTHIOTRANSFERASE"/>
    <property type="match status" value="1"/>
</dbReference>
<evidence type="ECO:0000256" key="1">
    <source>
        <dbReference type="ARBA" id="ARBA00001966"/>
    </source>
</evidence>
<dbReference type="Gene3D" id="3.40.50.12160">
    <property type="entry name" value="Methylthiotransferase, N-terminal domain"/>
    <property type="match status" value="1"/>
</dbReference>
<keyword evidence="2" id="KW-0963">Cytoplasm</keyword>
<gene>
    <name evidence="6" type="ORF">METZ01_LOCUS490722</name>
</gene>
<dbReference type="InterPro" id="IPR023404">
    <property type="entry name" value="rSAM_horseshoe"/>
</dbReference>
<comment type="cofactor">
    <cofactor evidence="1">
        <name>[4Fe-4S] cluster</name>
        <dbReference type="ChEBI" id="CHEBI:49883"/>
    </cofactor>
</comment>
<evidence type="ECO:0000313" key="6">
    <source>
        <dbReference type="EMBL" id="SVE37868.1"/>
    </source>
</evidence>
<dbReference type="AlphaFoldDB" id="A0A383D1V5"/>
<feature type="non-terminal residue" evidence="6">
    <location>
        <position position="179"/>
    </location>
</feature>
<name>A0A383D1V5_9ZZZZ</name>
<organism evidence="6">
    <name type="scientific">marine metagenome</name>
    <dbReference type="NCBI Taxonomy" id="408172"/>
    <lineage>
        <taxon>unclassified sequences</taxon>
        <taxon>metagenomes</taxon>
        <taxon>ecological metagenomes</taxon>
    </lineage>
</organism>
<protein>
    <recommendedName>
        <fullName evidence="5">MTTase N-terminal domain-containing protein</fullName>
    </recommendedName>
</protein>
<keyword evidence="3" id="KW-0808">Transferase</keyword>
<dbReference type="GO" id="GO:0035598">
    <property type="term" value="F:tRNA (N(6)-L-threonylcarbamoyladenosine(37)-C(2))-methylthiotransferase activity"/>
    <property type="evidence" value="ECO:0007669"/>
    <property type="project" value="TreeGrafter"/>
</dbReference>
<feature type="domain" description="MTTase N-terminal" evidence="5">
    <location>
        <begin position="1"/>
        <end position="113"/>
    </location>
</feature>
<accession>A0A383D1V5</accession>
<dbReference type="GO" id="GO:0051539">
    <property type="term" value="F:4 iron, 4 sulfur cluster binding"/>
    <property type="evidence" value="ECO:0007669"/>
    <property type="project" value="UniProtKB-KW"/>
</dbReference>
<dbReference type="PANTHER" id="PTHR11918">
    <property type="entry name" value="RADICAL SAM PROTEINS"/>
    <property type="match status" value="1"/>
</dbReference>
<dbReference type="InterPro" id="IPR038135">
    <property type="entry name" value="Methylthiotransferase_N_sf"/>
</dbReference>
<proteinExistence type="predicted"/>
<reference evidence="6" key="1">
    <citation type="submission" date="2018-05" db="EMBL/GenBank/DDBJ databases">
        <authorList>
            <person name="Lanie J.A."/>
            <person name="Ng W.-L."/>
            <person name="Kazmierczak K.M."/>
            <person name="Andrzejewski T.M."/>
            <person name="Davidsen T.M."/>
            <person name="Wayne K.J."/>
            <person name="Tettelin H."/>
            <person name="Glass J.I."/>
            <person name="Rusch D."/>
            <person name="Podicherti R."/>
            <person name="Tsui H.-C.T."/>
            <person name="Winkler M.E."/>
        </authorList>
    </citation>
    <scope>NUCLEOTIDE SEQUENCE</scope>
</reference>
<dbReference type="InterPro" id="IPR020612">
    <property type="entry name" value="Methylthiotransferase_CS"/>
</dbReference>
<dbReference type="FunFam" id="3.40.50.12160:FF:000004">
    <property type="entry name" value="Threonylcarbamoyladenosine tRNA methylthiotransferase MtaB"/>
    <property type="match status" value="1"/>
</dbReference>
<dbReference type="EMBL" id="UINC01213199">
    <property type="protein sequence ID" value="SVE37868.1"/>
    <property type="molecule type" value="Genomic_DNA"/>
</dbReference>
<evidence type="ECO:0000256" key="2">
    <source>
        <dbReference type="ARBA" id="ARBA00022490"/>
    </source>
</evidence>
<evidence type="ECO:0000256" key="3">
    <source>
        <dbReference type="ARBA" id="ARBA00022679"/>
    </source>
</evidence>
<evidence type="ECO:0000256" key="4">
    <source>
        <dbReference type="ARBA" id="ARBA00022694"/>
    </source>
</evidence>
<dbReference type="Gene3D" id="3.80.30.20">
    <property type="entry name" value="tm_1862 like domain"/>
    <property type="match status" value="1"/>
</dbReference>
<sequence>MKVAFTTLGCRTNQHDTAEMQVLLEEEGFSVVKPSDAADIYVVNTCTVTARSDYNSRLAVKKSLAINGNAMVVFTGCYAQLNSESSAKIEGLDIVLGNADKLKIANLLKGKLKNNSLQKQLKLAEIHKSDIHANRLFRTLPVTQFQGRTKAFVKIQTGCDEKCSFCTVVLARGSSASDK</sequence>
<dbReference type="Pfam" id="PF00919">
    <property type="entry name" value="UPF0004"/>
    <property type="match status" value="1"/>
</dbReference>
<dbReference type="InterPro" id="IPR013848">
    <property type="entry name" value="Methylthiotransferase_N"/>
</dbReference>
<dbReference type="PROSITE" id="PS01278">
    <property type="entry name" value="MTTASE_RADICAL"/>
    <property type="match status" value="1"/>
</dbReference>
<evidence type="ECO:0000259" key="5">
    <source>
        <dbReference type="PROSITE" id="PS51449"/>
    </source>
</evidence>
<dbReference type="PROSITE" id="PS51449">
    <property type="entry name" value="MTTASE_N"/>
    <property type="match status" value="1"/>
</dbReference>
<dbReference type="GO" id="GO:0046872">
    <property type="term" value="F:metal ion binding"/>
    <property type="evidence" value="ECO:0007669"/>
    <property type="project" value="UniProtKB-KW"/>
</dbReference>
<keyword evidence="4" id="KW-0819">tRNA processing</keyword>